<proteinExistence type="inferred from homology"/>
<dbReference type="InterPro" id="IPR005650">
    <property type="entry name" value="BlaI_family"/>
</dbReference>
<name>A0AAW9WEE1_9FIRM</name>
<comment type="caution">
    <text evidence="5">The sequence shown here is derived from an EMBL/GenBank/DDBJ whole genome shotgun (WGS) entry which is preliminary data.</text>
</comment>
<dbReference type="Gene3D" id="1.10.10.10">
    <property type="entry name" value="Winged helix-like DNA-binding domain superfamily/Winged helix DNA-binding domain"/>
    <property type="match status" value="1"/>
</dbReference>
<protein>
    <submittedName>
        <fullName evidence="5">BlaI/MecI/CopY family transcriptional regulator</fullName>
    </submittedName>
</protein>
<accession>A0AAW9WEE1</accession>
<organism evidence="5 6">
    <name type="scientific">Hungatella hathewayi</name>
    <dbReference type="NCBI Taxonomy" id="154046"/>
    <lineage>
        <taxon>Bacteria</taxon>
        <taxon>Bacillati</taxon>
        <taxon>Bacillota</taxon>
        <taxon>Clostridia</taxon>
        <taxon>Lachnospirales</taxon>
        <taxon>Lachnospiraceae</taxon>
        <taxon>Hungatella</taxon>
    </lineage>
</organism>
<dbReference type="Proteomes" id="UP000434223">
    <property type="component" value="Unassembled WGS sequence"/>
</dbReference>
<evidence type="ECO:0000256" key="2">
    <source>
        <dbReference type="ARBA" id="ARBA00023015"/>
    </source>
</evidence>
<reference evidence="5 6" key="1">
    <citation type="submission" date="2019-09" db="EMBL/GenBank/DDBJ databases">
        <title>Draft genome sequencing of Hungatella hathewayi 123Y-2.</title>
        <authorList>
            <person name="Lv Q."/>
            <person name="Li S."/>
        </authorList>
    </citation>
    <scope>NUCLEOTIDE SEQUENCE [LARGE SCALE GENOMIC DNA]</scope>
    <source>
        <strain evidence="5 6">123Y-2</strain>
    </source>
</reference>
<keyword evidence="3" id="KW-0238">DNA-binding</keyword>
<dbReference type="GO" id="GO:0045892">
    <property type="term" value="P:negative regulation of DNA-templated transcription"/>
    <property type="evidence" value="ECO:0007669"/>
    <property type="project" value="InterPro"/>
</dbReference>
<evidence type="ECO:0000256" key="1">
    <source>
        <dbReference type="ARBA" id="ARBA00011046"/>
    </source>
</evidence>
<keyword evidence="2" id="KW-0805">Transcription regulation</keyword>
<dbReference type="AlphaFoldDB" id="A0AAW9WEE1"/>
<dbReference type="InterPro" id="IPR036388">
    <property type="entry name" value="WH-like_DNA-bd_sf"/>
</dbReference>
<comment type="similarity">
    <text evidence="1">Belongs to the BlaI transcriptional regulatory family.</text>
</comment>
<evidence type="ECO:0000313" key="6">
    <source>
        <dbReference type="Proteomes" id="UP000434223"/>
    </source>
</evidence>
<evidence type="ECO:0000256" key="4">
    <source>
        <dbReference type="ARBA" id="ARBA00023163"/>
    </source>
</evidence>
<dbReference type="Gene3D" id="1.10.4040.10">
    <property type="entry name" value="Penicillinase repressor domain"/>
    <property type="match status" value="1"/>
</dbReference>
<dbReference type="InterPro" id="IPR036390">
    <property type="entry name" value="WH_DNA-bd_sf"/>
</dbReference>
<evidence type="ECO:0000313" key="5">
    <source>
        <dbReference type="EMBL" id="MUB61682.1"/>
    </source>
</evidence>
<dbReference type="Pfam" id="PF03965">
    <property type="entry name" value="Penicillinase_R"/>
    <property type="match status" value="1"/>
</dbReference>
<evidence type="ECO:0000256" key="3">
    <source>
        <dbReference type="ARBA" id="ARBA00023125"/>
    </source>
</evidence>
<keyword evidence="4" id="KW-0804">Transcription</keyword>
<sequence>MRRLIFLHQITEYELELMKIIWANGNKALYADIAKALEDRGTPWTKNTIITLSSRLIAKGFLKTAKIGRRNEYIAIVSESSYQTAQAETFLEKIYEGNAKGLVSTLIEKDLLSAEDMEDLRRYWEGGESGK</sequence>
<gene>
    <name evidence="5" type="ORF">GNE07_01120</name>
</gene>
<dbReference type="SUPFAM" id="SSF46785">
    <property type="entry name" value="Winged helix' DNA-binding domain"/>
    <property type="match status" value="1"/>
</dbReference>
<dbReference type="GO" id="GO:0003677">
    <property type="term" value="F:DNA binding"/>
    <property type="evidence" value="ECO:0007669"/>
    <property type="project" value="UniProtKB-KW"/>
</dbReference>
<dbReference type="PIRSF" id="PIRSF019455">
    <property type="entry name" value="CopR_AtkY"/>
    <property type="match status" value="1"/>
</dbReference>
<dbReference type="RefSeq" id="WP_055648904.1">
    <property type="nucleotide sequence ID" value="NZ_CZAZ01000001.1"/>
</dbReference>
<dbReference type="EMBL" id="WNME01000001">
    <property type="protein sequence ID" value="MUB61682.1"/>
    <property type="molecule type" value="Genomic_DNA"/>
</dbReference>